<dbReference type="Proteomes" id="UP001431209">
    <property type="component" value="Unassembled WGS sequence"/>
</dbReference>
<reference evidence="2 3" key="1">
    <citation type="submission" date="2024-03" db="EMBL/GenBank/DDBJ databases">
        <title>The Acrasis kona genome and developmental transcriptomes reveal deep origins of eukaryotic multicellular pathways.</title>
        <authorList>
            <person name="Sheikh S."/>
            <person name="Fu C.-J."/>
            <person name="Brown M.W."/>
            <person name="Baldauf S.L."/>
        </authorList>
    </citation>
    <scope>NUCLEOTIDE SEQUENCE [LARGE SCALE GENOMIC DNA]</scope>
    <source>
        <strain evidence="2 3">ATCC MYA-3509</strain>
    </source>
</reference>
<dbReference type="Gene3D" id="3.40.30.10">
    <property type="entry name" value="Glutaredoxin"/>
    <property type="match status" value="1"/>
</dbReference>
<evidence type="ECO:0000313" key="3">
    <source>
        <dbReference type="Proteomes" id="UP001431209"/>
    </source>
</evidence>
<name>A0AAW2ZJJ9_9EUKA</name>
<dbReference type="GO" id="GO:0016209">
    <property type="term" value="F:antioxidant activity"/>
    <property type="evidence" value="ECO:0007669"/>
    <property type="project" value="InterPro"/>
</dbReference>
<dbReference type="PROSITE" id="PS50132">
    <property type="entry name" value="RGS"/>
    <property type="match status" value="1"/>
</dbReference>
<proteinExistence type="predicted"/>
<keyword evidence="3" id="KW-1185">Reference proteome</keyword>
<comment type="caution">
    <text evidence="2">The sequence shown here is derived from an EMBL/GenBank/DDBJ whole genome shotgun (WGS) entry which is preliminary data.</text>
</comment>
<evidence type="ECO:0000313" key="2">
    <source>
        <dbReference type="EMBL" id="KAL0488886.1"/>
    </source>
</evidence>
<accession>A0AAW2ZJJ9</accession>
<dbReference type="SUPFAM" id="SSF52833">
    <property type="entry name" value="Thioredoxin-like"/>
    <property type="match status" value="1"/>
</dbReference>
<dbReference type="InterPro" id="IPR044926">
    <property type="entry name" value="RGS_subdomain_2"/>
</dbReference>
<organism evidence="2 3">
    <name type="scientific">Acrasis kona</name>
    <dbReference type="NCBI Taxonomy" id="1008807"/>
    <lineage>
        <taxon>Eukaryota</taxon>
        <taxon>Discoba</taxon>
        <taxon>Heterolobosea</taxon>
        <taxon>Tetramitia</taxon>
        <taxon>Eutetramitia</taxon>
        <taxon>Acrasidae</taxon>
        <taxon>Acrasis</taxon>
    </lineage>
</organism>
<dbReference type="SMART" id="SM00315">
    <property type="entry name" value="RGS"/>
    <property type="match status" value="1"/>
</dbReference>
<dbReference type="InterPro" id="IPR000866">
    <property type="entry name" value="AhpC/TSA"/>
</dbReference>
<dbReference type="InterPro" id="IPR036305">
    <property type="entry name" value="RGS_sf"/>
</dbReference>
<dbReference type="InterPro" id="IPR016137">
    <property type="entry name" value="RGS"/>
</dbReference>
<protein>
    <submittedName>
        <fullName evidence="2">Regulator of G-protein signaling</fullName>
    </submittedName>
</protein>
<dbReference type="AlphaFoldDB" id="A0AAW2ZJJ9"/>
<feature type="domain" description="RGS" evidence="1">
    <location>
        <begin position="250"/>
        <end position="369"/>
    </location>
</feature>
<dbReference type="SUPFAM" id="SSF48097">
    <property type="entry name" value="Regulator of G-protein signaling, RGS"/>
    <property type="match status" value="1"/>
</dbReference>
<sequence length="373" mass="43356">MNNTLTEGILYSFNTNKGISIGEISKKHKILLLFLRHTNCCFCKEALLDLSDNYKTLIKYNTIPIVVHMESPAYFERFLKKFADGNQTMENLTSAYDEDNRISKEFKIKSGWSTQIKYIVEILTRAATNQFVNNPVKPPGTDDTRIPALFIIEDNKIINEFRHDHVAVRADYLRVLINPESDNFSLLPVPHRDEIPRTSTSTKLLPLQEEQKDVQGKPNNTLKRLSRSLSFRFKSLPAAIPEPKIDQVIDLDDILDHPKRIRYLHLFASREFAPETVIFYEHVNGKYKKIVAELERRGVAEEIIDLYFNPDSIYEVNTKEKEKNEVRSVLIERGAIIELFDRVLKEMEGQVLIDLYKRFAESDLYLEMVKNVK</sequence>
<gene>
    <name evidence="2" type="ORF">AKO1_013559</name>
</gene>
<dbReference type="InterPro" id="IPR036249">
    <property type="entry name" value="Thioredoxin-like_sf"/>
</dbReference>
<dbReference type="Gene3D" id="1.10.167.10">
    <property type="entry name" value="Regulator of G-protein Signalling 4, domain 2"/>
    <property type="match status" value="1"/>
</dbReference>
<dbReference type="Pfam" id="PF00578">
    <property type="entry name" value="AhpC-TSA"/>
    <property type="match status" value="1"/>
</dbReference>
<dbReference type="EMBL" id="JAOPGA020001485">
    <property type="protein sequence ID" value="KAL0488886.1"/>
    <property type="molecule type" value="Genomic_DNA"/>
</dbReference>
<dbReference type="Pfam" id="PF00615">
    <property type="entry name" value="RGS"/>
    <property type="match status" value="1"/>
</dbReference>
<evidence type="ECO:0000259" key="1">
    <source>
        <dbReference type="PROSITE" id="PS50132"/>
    </source>
</evidence>
<dbReference type="GO" id="GO:0016491">
    <property type="term" value="F:oxidoreductase activity"/>
    <property type="evidence" value="ECO:0007669"/>
    <property type="project" value="InterPro"/>
</dbReference>